<feature type="compositionally biased region" description="Low complexity" evidence="1">
    <location>
        <begin position="33"/>
        <end position="47"/>
    </location>
</feature>
<feature type="compositionally biased region" description="Basic residues" evidence="1">
    <location>
        <begin position="479"/>
        <end position="489"/>
    </location>
</feature>
<feature type="region of interest" description="Disordered" evidence="1">
    <location>
        <begin position="664"/>
        <end position="695"/>
    </location>
</feature>
<dbReference type="EMBL" id="JOJR01000009">
    <property type="protein sequence ID" value="RCN52039.1"/>
    <property type="molecule type" value="Genomic_DNA"/>
</dbReference>
<feature type="compositionally biased region" description="Pro residues" evidence="1">
    <location>
        <begin position="523"/>
        <end position="532"/>
    </location>
</feature>
<evidence type="ECO:0000256" key="1">
    <source>
        <dbReference type="SAM" id="MobiDB-lite"/>
    </source>
</evidence>
<accession>A0A368H8U0</accession>
<dbReference type="AlphaFoldDB" id="A0A368H8U0"/>
<feature type="compositionally biased region" description="Basic and acidic residues" evidence="1">
    <location>
        <begin position="558"/>
        <end position="568"/>
    </location>
</feature>
<feature type="compositionally biased region" description="Basic and acidic residues" evidence="1">
    <location>
        <begin position="586"/>
        <end position="609"/>
    </location>
</feature>
<evidence type="ECO:0000313" key="2">
    <source>
        <dbReference type="EMBL" id="RCN52039.1"/>
    </source>
</evidence>
<feature type="compositionally biased region" description="Basic residues" evidence="1">
    <location>
        <begin position="425"/>
        <end position="434"/>
    </location>
</feature>
<feature type="compositionally biased region" description="Polar residues" evidence="1">
    <location>
        <begin position="491"/>
        <end position="518"/>
    </location>
</feature>
<dbReference type="OrthoDB" id="5877006at2759"/>
<comment type="caution">
    <text evidence="2">The sequence shown here is derived from an EMBL/GenBank/DDBJ whole genome shotgun (WGS) entry which is preliminary data.</text>
</comment>
<feature type="region of interest" description="Disordered" evidence="1">
    <location>
        <begin position="17"/>
        <end position="139"/>
    </location>
</feature>
<feature type="compositionally biased region" description="Basic and acidic residues" evidence="1">
    <location>
        <begin position="439"/>
        <end position="451"/>
    </location>
</feature>
<sequence length="726" mass="78282">MDLDVHLNLNVTSSEAASLNPTRRTSIHLERTGSSVPTASTASPSSGLPFAAMGRKRQVGRRSSLNSDSSSSKHTGETGEEGNDPSSASQKRRRKSRQLPHEGQEYDGSSLFTRPISSTRPRHLISRRYSPSPDTRPGAKLKSLVAKIQERGKPGKKRLEFTLTKLPKEFDSTSCILLEGLQCNPADFELHKELEKEKAVVVIPAEEPPISKPSPVVSVQPCAVPPVQAATASTPAPTPKSSQDSVVVVKEEVLSLHSSNEPVVRMADIGAAPFTSAPILPLQMAARPKRTFKVSTPVIKLPRRRIKDAGNKLDVSERSSVTSASSVENVTRTKTVRRRRTIGDVDKSLRIDSSSAKVDLPEERPPTSIKRGRRRTVVTMVGDIDKSLSESVTVSRSPSKPVKVAVENKSEETTSQSSVVPKKDVVHRRGKRGRASGSIEREEGPPAKIKDIGPAPVADRPKRLSAGKTLDFLAEVTKSKRSSVGRRPRANPSTVVESSSCSTPEDAPATSSRESGSLSVIVPPVPDHPISPPKKEVPESEVKQDTPQSTAELVVDQEVSRDAMEQDTGRNASCSPSTASDSVSSTKDDNATEQKDSTTNSPKEDKAPEQKNTTPEVKITRSKPHSVSVKAAGAGKVRISSTLVEGASSASTSKHTPALLNIRRSSRSHTLTKKMRDSDLHPKTSGSSTPTISKPVDPNSALGILQRVSRYLCVRLRLLPQSEFIR</sequence>
<feature type="compositionally biased region" description="Polar residues" evidence="1">
    <location>
        <begin position="110"/>
        <end position="119"/>
    </location>
</feature>
<protein>
    <submittedName>
        <fullName evidence="2">Uncharacterized protein</fullName>
    </submittedName>
</protein>
<feature type="compositionally biased region" description="Basic residues" evidence="1">
    <location>
        <begin position="664"/>
        <end position="673"/>
    </location>
</feature>
<feature type="region of interest" description="Disordered" evidence="1">
    <location>
        <begin position="388"/>
        <end position="634"/>
    </location>
</feature>
<evidence type="ECO:0000313" key="3">
    <source>
        <dbReference type="Proteomes" id="UP000252519"/>
    </source>
</evidence>
<reference evidence="2 3" key="1">
    <citation type="submission" date="2014-10" db="EMBL/GenBank/DDBJ databases">
        <title>Draft genome of the hookworm Ancylostoma caninum.</title>
        <authorList>
            <person name="Mitreva M."/>
        </authorList>
    </citation>
    <scope>NUCLEOTIDE SEQUENCE [LARGE SCALE GENOMIC DNA]</scope>
    <source>
        <strain evidence="2 3">Baltimore</strain>
    </source>
</reference>
<feature type="compositionally biased region" description="Low complexity" evidence="1">
    <location>
        <begin position="318"/>
        <end position="333"/>
    </location>
</feature>
<feature type="region of interest" description="Disordered" evidence="1">
    <location>
        <begin position="311"/>
        <end position="341"/>
    </location>
</feature>
<feature type="compositionally biased region" description="Polar residues" evidence="1">
    <location>
        <begin position="389"/>
        <end position="398"/>
    </location>
</feature>
<dbReference type="Proteomes" id="UP000252519">
    <property type="component" value="Unassembled WGS sequence"/>
</dbReference>
<feature type="compositionally biased region" description="Low complexity" evidence="1">
    <location>
        <begin position="573"/>
        <end position="585"/>
    </location>
</feature>
<gene>
    <name evidence="2" type="ORF">ANCCAN_01827</name>
</gene>
<feature type="compositionally biased region" description="Basic and acidic residues" evidence="1">
    <location>
        <begin position="533"/>
        <end position="544"/>
    </location>
</feature>
<organism evidence="2 3">
    <name type="scientific">Ancylostoma caninum</name>
    <name type="common">Dog hookworm</name>
    <dbReference type="NCBI Taxonomy" id="29170"/>
    <lineage>
        <taxon>Eukaryota</taxon>
        <taxon>Metazoa</taxon>
        <taxon>Ecdysozoa</taxon>
        <taxon>Nematoda</taxon>
        <taxon>Chromadorea</taxon>
        <taxon>Rhabditida</taxon>
        <taxon>Rhabditina</taxon>
        <taxon>Rhabditomorpha</taxon>
        <taxon>Strongyloidea</taxon>
        <taxon>Ancylostomatidae</taxon>
        <taxon>Ancylostomatinae</taxon>
        <taxon>Ancylostoma</taxon>
    </lineage>
</organism>
<name>A0A368H8U0_ANCCA</name>
<feature type="compositionally biased region" description="Low complexity" evidence="1">
    <location>
        <begin position="63"/>
        <end position="72"/>
    </location>
</feature>
<proteinExistence type="predicted"/>
<keyword evidence="3" id="KW-1185">Reference proteome</keyword>